<keyword evidence="8" id="KW-0175">Coiled coil</keyword>
<comment type="caution">
    <text evidence="9">The sequence shown here is derived from an EMBL/GenBank/DDBJ whole genome shotgun (WGS) entry which is preliminary data.</text>
</comment>
<dbReference type="GO" id="GO:0007064">
    <property type="term" value="P:mitotic sister chromatid cohesion"/>
    <property type="evidence" value="ECO:0007669"/>
    <property type="project" value="InterPro"/>
</dbReference>
<keyword evidence="10" id="KW-1185">Reference proteome</keyword>
<dbReference type="SUPFAM" id="SSF48452">
    <property type="entry name" value="TPR-like"/>
    <property type="match status" value="1"/>
</dbReference>
<sequence>MEATAEGLWGLADYLERRGEIGKAIKCLEAICQSEVSFLPIVEIKTRLRIATLLLNHTHNVTHAKSHLERSQLLLKSIPSCFELKCRAFSLLSQCYHLVGASPTQKQILLKGLELTATFGDGFAARLWECNFNSQLANTLIVEGDNQGSISCLEHGYMRATEMCYPELQMFFATSILHVHLMRWDDSSLVEAAAHRCNSIWEAIEPQNRQSCLGLMFYSELLYIFYLLRKCDYKNVTQHVEKLDAAMKSDLQRTRHIQDLVTELGTLTQSLTRPELNFNERSALSERKCHVEEELNNCTGGSSAGRESLGPAYFGNVKRTWIERLELAPPPIDGEWLPKSAIYALVGLIVVVCSRPKGLFKECVKRIQSGVETIQEELIKLGISEGVREADLQHSAIWMSGLYLMILMHFLENKVAMDLTRSEFLEAQEALAQMINWFVRFPTILQTCESMIAMLRGQYAHSVGCYKEATFHFIEASKLAENRSMQGMCHVYAAISYICIGDAESSSKALDLVGPVFRAVDSFVGIREKTCVLFAYGFLLMRQQNLQDARVRLASGLQTTHTHLGNLQLVSQYLTVLGNLALALRDTGQAKEILRSSLTLAKKLYDVPTQIWVLSNLTALYQQSGEKEHEMENLEYQKKKVEELQRRISDAASSAHHIFLIDKNNIQIHQSRDHDIKRSIDGPSVRANLDIPESVGLVTPQGIHPSSRIMDLDIGRIGRRKV</sequence>
<dbReference type="AlphaFoldDB" id="A0AAV3RQ58"/>
<organism evidence="9 10">
    <name type="scientific">Lithospermum erythrorhizon</name>
    <name type="common">Purple gromwell</name>
    <name type="synonym">Lithospermum officinale var. erythrorhizon</name>
    <dbReference type="NCBI Taxonomy" id="34254"/>
    <lineage>
        <taxon>Eukaryota</taxon>
        <taxon>Viridiplantae</taxon>
        <taxon>Streptophyta</taxon>
        <taxon>Embryophyta</taxon>
        <taxon>Tracheophyta</taxon>
        <taxon>Spermatophyta</taxon>
        <taxon>Magnoliopsida</taxon>
        <taxon>eudicotyledons</taxon>
        <taxon>Gunneridae</taxon>
        <taxon>Pentapetalae</taxon>
        <taxon>asterids</taxon>
        <taxon>lamiids</taxon>
        <taxon>Boraginales</taxon>
        <taxon>Boraginaceae</taxon>
        <taxon>Boraginoideae</taxon>
        <taxon>Lithospermeae</taxon>
        <taxon>Lithospermum</taxon>
    </lineage>
</organism>
<keyword evidence="6" id="KW-0539">Nucleus</keyword>
<comment type="similarity">
    <text evidence="2">Belongs to the SCC4/mau-2 family.</text>
</comment>
<proteinExistence type="inferred from homology"/>
<dbReference type="Pfam" id="PF10345">
    <property type="entry name" value="Cohesin_load"/>
    <property type="match status" value="1"/>
</dbReference>
<dbReference type="GO" id="GO:0007059">
    <property type="term" value="P:chromosome segregation"/>
    <property type="evidence" value="ECO:0007669"/>
    <property type="project" value="UniProtKB-KW"/>
</dbReference>
<evidence type="ECO:0000256" key="1">
    <source>
        <dbReference type="ARBA" id="ARBA00004123"/>
    </source>
</evidence>
<dbReference type="GO" id="GO:0005634">
    <property type="term" value="C:nucleus"/>
    <property type="evidence" value="ECO:0007669"/>
    <property type="project" value="UniProtKB-SubCell"/>
</dbReference>
<evidence type="ECO:0000256" key="3">
    <source>
        <dbReference type="ARBA" id="ARBA00022618"/>
    </source>
</evidence>
<accession>A0AAV3RQ58</accession>
<evidence type="ECO:0000256" key="2">
    <source>
        <dbReference type="ARBA" id="ARBA00008585"/>
    </source>
</evidence>
<evidence type="ECO:0000256" key="7">
    <source>
        <dbReference type="ARBA" id="ARBA00023306"/>
    </source>
</evidence>
<evidence type="ECO:0000313" key="9">
    <source>
        <dbReference type="EMBL" id="GAA0181223.1"/>
    </source>
</evidence>
<evidence type="ECO:0000256" key="5">
    <source>
        <dbReference type="ARBA" id="ARBA00022829"/>
    </source>
</evidence>
<dbReference type="FunFam" id="1.25.40.10:FF:000614">
    <property type="entry name" value="Sister chromatid cohesion protein SCC4"/>
    <property type="match status" value="1"/>
</dbReference>
<dbReference type="InterPro" id="IPR011990">
    <property type="entry name" value="TPR-like_helical_dom_sf"/>
</dbReference>
<feature type="coiled-coil region" evidence="8">
    <location>
        <begin position="624"/>
        <end position="654"/>
    </location>
</feature>
<dbReference type="GO" id="GO:0051301">
    <property type="term" value="P:cell division"/>
    <property type="evidence" value="ECO:0007669"/>
    <property type="project" value="UniProtKB-KW"/>
</dbReference>
<evidence type="ECO:0000256" key="8">
    <source>
        <dbReference type="SAM" id="Coils"/>
    </source>
</evidence>
<dbReference type="Proteomes" id="UP001454036">
    <property type="component" value="Unassembled WGS sequence"/>
</dbReference>
<dbReference type="InterPro" id="IPR019440">
    <property type="entry name" value="MAU2"/>
</dbReference>
<name>A0AAV3RQ58_LITER</name>
<evidence type="ECO:0000256" key="6">
    <source>
        <dbReference type="ARBA" id="ARBA00023242"/>
    </source>
</evidence>
<keyword evidence="7" id="KW-0131">Cell cycle</keyword>
<dbReference type="PANTHER" id="PTHR21394">
    <property type="entry name" value="MAU2 CHROMATID COHESION FACTOR HOMOLOG"/>
    <property type="match status" value="1"/>
</dbReference>
<dbReference type="Gene3D" id="1.25.40.10">
    <property type="entry name" value="Tetratricopeptide repeat domain"/>
    <property type="match status" value="1"/>
</dbReference>
<gene>
    <name evidence="9" type="ORF">LIER_30218</name>
</gene>
<evidence type="ECO:0000313" key="10">
    <source>
        <dbReference type="Proteomes" id="UP001454036"/>
    </source>
</evidence>
<keyword evidence="4" id="KW-0498">Mitosis</keyword>
<evidence type="ECO:0000256" key="4">
    <source>
        <dbReference type="ARBA" id="ARBA00022776"/>
    </source>
</evidence>
<dbReference type="EMBL" id="BAABME010010707">
    <property type="protein sequence ID" value="GAA0181223.1"/>
    <property type="molecule type" value="Genomic_DNA"/>
</dbReference>
<comment type="subcellular location">
    <subcellularLocation>
        <location evidence="1">Nucleus</location>
    </subcellularLocation>
</comment>
<reference evidence="9 10" key="1">
    <citation type="submission" date="2024-01" db="EMBL/GenBank/DDBJ databases">
        <title>The complete chloroplast genome sequence of Lithospermum erythrorhizon: insights into the phylogenetic relationship among Boraginaceae species and the maternal lineages of purple gromwells.</title>
        <authorList>
            <person name="Okada T."/>
            <person name="Watanabe K."/>
        </authorList>
    </citation>
    <scope>NUCLEOTIDE SEQUENCE [LARGE SCALE GENOMIC DNA]</scope>
</reference>
<evidence type="ECO:0008006" key="11">
    <source>
        <dbReference type="Google" id="ProtNLM"/>
    </source>
</evidence>
<keyword evidence="5" id="KW-0159">Chromosome partition</keyword>
<protein>
    <recommendedName>
        <fullName evidence="11">Sister chromatid cohesion protein SCC4</fullName>
    </recommendedName>
</protein>
<keyword evidence="3" id="KW-0132">Cell division</keyword>